<keyword evidence="2" id="KW-0964">Secreted</keyword>
<keyword evidence="9 11" id="KW-1015">Disulfide bond</keyword>
<feature type="region of interest" description="Disordered" evidence="12">
    <location>
        <begin position="1"/>
        <end position="118"/>
    </location>
</feature>
<dbReference type="CDD" id="cd00033">
    <property type="entry name" value="CCP"/>
    <property type="match status" value="3"/>
</dbReference>
<keyword evidence="13" id="KW-0472">Membrane</keyword>
<name>A0A6P4ZH35_BRABE</name>
<feature type="disulfide bond" evidence="11">
    <location>
        <begin position="214"/>
        <end position="241"/>
    </location>
</feature>
<evidence type="ECO:0000256" key="3">
    <source>
        <dbReference type="ARBA" id="ARBA00022536"/>
    </source>
</evidence>
<evidence type="ECO:0000256" key="10">
    <source>
        <dbReference type="ARBA" id="ARBA00023180"/>
    </source>
</evidence>
<keyword evidence="10" id="KW-0325">Glycoprotein</keyword>
<comment type="subcellular location">
    <subcellularLocation>
        <location evidence="1">Secreted</location>
    </subcellularLocation>
</comment>
<feature type="compositionally biased region" description="Basic and acidic residues" evidence="12">
    <location>
        <begin position="87"/>
        <end position="98"/>
    </location>
</feature>
<dbReference type="InterPro" id="IPR000436">
    <property type="entry name" value="Sushi_SCR_CCP_dom"/>
</dbReference>
<dbReference type="GO" id="GO:0005576">
    <property type="term" value="C:extracellular region"/>
    <property type="evidence" value="ECO:0007669"/>
    <property type="project" value="UniProtKB-SubCell"/>
</dbReference>
<dbReference type="InterPro" id="IPR051277">
    <property type="entry name" value="SEZ6_CSMD_C4BPB_Regulators"/>
</dbReference>
<dbReference type="OrthoDB" id="6127264at2759"/>
<dbReference type="Proteomes" id="UP000515135">
    <property type="component" value="Unplaced"/>
</dbReference>
<dbReference type="PANTHER" id="PTHR45656:SF4">
    <property type="entry name" value="PROTEIN CBR-CLEC-78"/>
    <property type="match status" value="1"/>
</dbReference>
<dbReference type="Pfam" id="PF00084">
    <property type="entry name" value="Sushi"/>
    <property type="match status" value="3"/>
</dbReference>
<dbReference type="Gene3D" id="2.10.70.10">
    <property type="entry name" value="Complement Module, domain 1"/>
    <property type="match status" value="3"/>
</dbReference>
<accession>A0A6P4ZH35</accession>
<keyword evidence="4 11" id="KW-0768">Sushi</keyword>
<keyword evidence="7" id="KW-0106">Calcium</keyword>
<dbReference type="RefSeq" id="XP_019630392.1">
    <property type="nucleotide sequence ID" value="XM_019774833.1"/>
</dbReference>
<keyword evidence="8" id="KW-0130">Cell adhesion</keyword>
<dbReference type="SMART" id="SM00032">
    <property type="entry name" value="CCP"/>
    <property type="match status" value="3"/>
</dbReference>
<feature type="disulfide bond" evidence="11">
    <location>
        <begin position="335"/>
        <end position="362"/>
    </location>
</feature>
<evidence type="ECO:0000256" key="13">
    <source>
        <dbReference type="SAM" id="Phobius"/>
    </source>
</evidence>
<evidence type="ECO:0000256" key="6">
    <source>
        <dbReference type="ARBA" id="ARBA00022737"/>
    </source>
</evidence>
<reference evidence="16" key="1">
    <citation type="submission" date="2025-08" db="UniProtKB">
        <authorList>
            <consortium name="RefSeq"/>
        </authorList>
    </citation>
    <scope>IDENTIFICATION</scope>
    <source>
        <tissue evidence="16">Gonad</tissue>
    </source>
</reference>
<dbReference type="GO" id="GO:0007155">
    <property type="term" value="P:cell adhesion"/>
    <property type="evidence" value="ECO:0007669"/>
    <property type="project" value="UniProtKB-KW"/>
</dbReference>
<gene>
    <name evidence="16" type="primary">LOC109474523</name>
</gene>
<evidence type="ECO:0000256" key="5">
    <source>
        <dbReference type="ARBA" id="ARBA00022729"/>
    </source>
</evidence>
<evidence type="ECO:0000313" key="16">
    <source>
        <dbReference type="RefSeq" id="XP_019630392.1"/>
    </source>
</evidence>
<feature type="domain" description="Sushi" evidence="14">
    <location>
        <begin position="251"/>
        <end position="307"/>
    </location>
</feature>
<keyword evidence="15" id="KW-1185">Reference proteome</keyword>
<keyword evidence="5" id="KW-0732">Signal</keyword>
<keyword evidence="13" id="KW-1133">Transmembrane helix</keyword>
<sequence>MYEQAEPVRTPQAGSGGERNPYSKDVRASRACQDAASGVRQGTECQAAGTLPRSPDRRGNTSGHVGRGKQACHKYQEEEDTSSNVYEKAETVKLENIPRDAPYGTDTSTDADPSPPDGARVKGRRVCCIAAALAVVATLATVGIILLIFINETNNYKKQEDISNIPTTVDALKPGYGQNQTGAIGAVQCPLMSPPLNGFMTGPNSYGDVVNFTCEPGYNLVGTSSLTCLPDGTWNGNLPTCTDRNVVNTAAQCPLLSPPLNGFMTGSNSYGDVVNFTCDPGYNLVGTSSLSCLSDGTWNGNLPSCTAVQCPLPSPPLNGFMTGSNSYGDVVNFKCNPGYNLVGTSSLSCLSDGTWNGNLPSCADHVHPTWLGIMPCPSFQDL</sequence>
<dbReference type="PANTHER" id="PTHR45656">
    <property type="entry name" value="PROTEIN CBR-CLEC-78"/>
    <property type="match status" value="1"/>
</dbReference>
<evidence type="ECO:0000259" key="14">
    <source>
        <dbReference type="PROSITE" id="PS50923"/>
    </source>
</evidence>
<dbReference type="FunFam" id="2.10.70.10:FF:000064">
    <property type="entry name" value="Fibulin 7"/>
    <property type="match status" value="2"/>
</dbReference>
<evidence type="ECO:0000256" key="9">
    <source>
        <dbReference type="ARBA" id="ARBA00023157"/>
    </source>
</evidence>
<dbReference type="KEGG" id="bbel:109474523"/>
<feature type="domain" description="Sushi" evidence="14">
    <location>
        <begin position="308"/>
        <end position="364"/>
    </location>
</feature>
<evidence type="ECO:0000256" key="1">
    <source>
        <dbReference type="ARBA" id="ARBA00004613"/>
    </source>
</evidence>
<dbReference type="SUPFAM" id="SSF57535">
    <property type="entry name" value="Complement control module/SCR domain"/>
    <property type="match status" value="3"/>
</dbReference>
<dbReference type="AlphaFoldDB" id="A0A6P4ZH35"/>
<evidence type="ECO:0000256" key="2">
    <source>
        <dbReference type="ARBA" id="ARBA00022525"/>
    </source>
</evidence>
<keyword evidence="3" id="KW-0245">EGF-like domain</keyword>
<dbReference type="InterPro" id="IPR035976">
    <property type="entry name" value="Sushi/SCR/CCP_sf"/>
</dbReference>
<dbReference type="GeneID" id="109474523"/>
<protein>
    <submittedName>
        <fullName evidence="16">E-selectin-like</fullName>
    </submittedName>
</protein>
<evidence type="ECO:0000256" key="4">
    <source>
        <dbReference type="ARBA" id="ARBA00022659"/>
    </source>
</evidence>
<evidence type="ECO:0000313" key="15">
    <source>
        <dbReference type="Proteomes" id="UP000515135"/>
    </source>
</evidence>
<feature type="domain" description="Sushi" evidence="14">
    <location>
        <begin position="187"/>
        <end position="243"/>
    </location>
</feature>
<keyword evidence="13" id="KW-0812">Transmembrane</keyword>
<organism evidence="15 16">
    <name type="scientific">Branchiostoma belcheri</name>
    <name type="common">Amphioxus</name>
    <dbReference type="NCBI Taxonomy" id="7741"/>
    <lineage>
        <taxon>Eukaryota</taxon>
        <taxon>Metazoa</taxon>
        <taxon>Chordata</taxon>
        <taxon>Cephalochordata</taxon>
        <taxon>Leptocardii</taxon>
        <taxon>Amphioxiformes</taxon>
        <taxon>Branchiostomatidae</taxon>
        <taxon>Branchiostoma</taxon>
    </lineage>
</organism>
<evidence type="ECO:0000256" key="8">
    <source>
        <dbReference type="ARBA" id="ARBA00022889"/>
    </source>
</evidence>
<keyword evidence="6" id="KW-0677">Repeat</keyword>
<feature type="transmembrane region" description="Helical" evidence="13">
    <location>
        <begin position="126"/>
        <end position="150"/>
    </location>
</feature>
<feature type="disulfide bond" evidence="11">
    <location>
        <begin position="278"/>
        <end position="305"/>
    </location>
</feature>
<evidence type="ECO:0000256" key="12">
    <source>
        <dbReference type="SAM" id="MobiDB-lite"/>
    </source>
</evidence>
<comment type="caution">
    <text evidence="11">Lacks conserved residue(s) required for the propagation of feature annotation.</text>
</comment>
<evidence type="ECO:0000256" key="7">
    <source>
        <dbReference type="ARBA" id="ARBA00022837"/>
    </source>
</evidence>
<dbReference type="PROSITE" id="PS50923">
    <property type="entry name" value="SUSHI"/>
    <property type="match status" value="3"/>
</dbReference>
<evidence type="ECO:0000256" key="11">
    <source>
        <dbReference type="PROSITE-ProRule" id="PRU00302"/>
    </source>
</evidence>
<proteinExistence type="predicted"/>